<dbReference type="InterPro" id="IPR050177">
    <property type="entry name" value="Lipid_A_modif_metabolic_enz"/>
</dbReference>
<dbReference type="Proteomes" id="UP000509771">
    <property type="component" value="Chromosome"/>
</dbReference>
<keyword evidence="3" id="KW-1185">Reference proteome</keyword>
<evidence type="ECO:0000313" key="2">
    <source>
        <dbReference type="EMBL" id="QLH02219.1"/>
    </source>
</evidence>
<dbReference type="CDD" id="cd08946">
    <property type="entry name" value="SDR_e"/>
    <property type="match status" value="1"/>
</dbReference>
<dbReference type="SUPFAM" id="SSF51735">
    <property type="entry name" value="NAD(P)-binding Rossmann-fold domains"/>
    <property type="match status" value="1"/>
</dbReference>
<evidence type="ECO:0000313" key="3">
    <source>
        <dbReference type="Proteomes" id="UP000509771"/>
    </source>
</evidence>
<protein>
    <submittedName>
        <fullName evidence="2">Epimerase</fullName>
    </submittedName>
</protein>
<accession>A0A7D5R1F2</accession>
<dbReference type="InterPro" id="IPR001509">
    <property type="entry name" value="Epimerase_deHydtase"/>
</dbReference>
<reference evidence="2 3" key="1">
    <citation type="submission" date="2018-02" db="EMBL/GenBank/DDBJ databases">
        <title>Complete genome of Nitrosopumilus cobalaminigenes HCA1.</title>
        <authorList>
            <person name="Qin W."/>
            <person name="Zheng Y."/>
            <person name="Stahl D.A."/>
        </authorList>
    </citation>
    <scope>NUCLEOTIDE SEQUENCE [LARGE SCALE GENOMIC DNA]</scope>
    <source>
        <strain evidence="2 3">HCA1</strain>
    </source>
</reference>
<dbReference type="KEGG" id="ncl:C5F47_00790"/>
<evidence type="ECO:0000259" key="1">
    <source>
        <dbReference type="Pfam" id="PF01370"/>
    </source>
</evidence>
<dbReference type="AlphaFoldDB" id="A0A7D5R1F2"/>
<dbReference type="Gene3D" id="3.40.50.720">
    <property type="entry name" value="NAD(P)-binding Rossmann-like Domain"/>
    <property type="match status" value="1"/>
</dbReference>
<proteinExistence type="predicted"/>
<dbReference type="Pfam" id="PF01370">
    <property type="entry name" value="Epimerase"/>
    <property type="match status" value="1"/>
</dbReference>
<organism evidence="2 3">
    <name type="scientific">Nitrosopumilus cobalaminigenes</name>
    <dbReference type="NCBI Taxonomy" id="1470066"/>
    <lineage>
        <taxon>Archaea</taxon>
        <taxon>Nitrososphaerota</taxon>
        <taxon>Nitrososphaeria</taxon>
        <taxon>Nitrosopumilales</taxon>
        <taxon>Nitrosopumilaceae</taxon>
        <taxon>Nitrosopumilus</taxon>
    </lineage>
</organism>
<dbReference type="RefSeq" id="WP_179361048.1">
    <property type="nucleotide sequence ID" value="NZ_CP026993.1"/>
</dbReference>
<feature type="domain" description="NAD-dependent epimerase/dehydratase" evidence="1">
    <location>
        <begin position="6"/>
        <end position="242"/>
    </location>
</feature>
<dbReference type="EMBL" id="CP026993">
    <property type="protein sequence ID" value="QLH02219.1"/>
    <property type="molecule type" value="Genomic_DNA"/>
</dbReference>
<dbReference type="PANTHER" id="PTHR43245">
    <property type="entry name" value="BIFUNCTIONAL POLYMYXIN RESISTANCE PROTEIN ARNA"/>
    <property type="match status" value="1"/>
</dbReference>
<dbReference type="PANTHER" id="PTHR43245:SF23">
    <property type="entry name" value="NAD(P)-BINDING DOMAIN-CONTAINING PROTEIN"/>
    <property type="match status" value="1"/>
</dbReference>
<dbReference type="InterPro" id="IPR036291">
    <property type="entry name" value="NAD(P)-bd_dom_sf"/>
</dbReference>
<gene>
    <name evidence="2" type="ORF">C5F47_00790</name>
</gene>
<dbReference type="GeneID" id="56058503"/>
<name>A0A7D5R1F2_9ARCH</name>
<sequence length="326" mass="36913">MSSETVLICGGAGYIGSALVFRLLKETDFKIKVFDNLSYGGDSVFSFFNFPERFEFVKGDVRTFDFDQLLKGVDYVVNLTALVGEPICKKFPKEAKEINFDSNIRLARACEKNGIKRFVFTSTCSNYGLNETGEMIKEDGELQPISLYAETKVDSEKILLNELPDLPCTVLRFATAYGMAARIRFDLLLHELIRDAWTKAKIYVFGAQSWRPMVHVDDIARGIMLVLSKSDSIKKKDVFNVGSNDQNFQKVQLAQMIAERFNVIIEETQAVKDPRNYKVNFDKVTNELGYKPIHSAKESIDQIANALETGLIDDRILHESVNVKQN</sequence>
<dbReference type="OrthoDB" id="4907at2157"/>